<feature type="domain" description="Soluble ligand binding" evidence="4">
    <location>
        <begin position="489"/>
        <end position="517"/>
    </location>
</feature>
<dbReference type="PANTHER" id="PTHR33619:SF3">
    <property type="entry name" value="POLYSACCHARIDE EXPORT PROTEIN GFCE-RELATED"/>
    <property type="match status" value="1"/>
</dbReference>
<feature type="signal peptide" evidence="2">
    <location>
        <begin position="1"/>
        <end position="20"/>
    </location>
</feature>
<keyword evidence="6" id="KW-1185">Reference proteome</keyword>
<organism evidence="5 6">
    <name type="scientific">Catenovulum sediminis</name>
    <dbReference type="NCBI Taxonomy" id="1740262"/>
    <lineage>
        <taxon>Bacteria</taxon>
        <taxon>Pseudomonadati</taxon>
        <taxon>Pseudomonadota</taxon>
        <taxon>Gammaproteobacteria</taxon>
        <taxon>Alteromonadales</taxon>
        <taxon>Alteromonadaceae</taxon>
        <taxon>Catenovulum</taxon>
    </lineage>
</organism>
<dbReference type="EMBL" id="JBELOE010000255">
    <property type="protein sequence ID" value="MER2493234.1"/>
    <property type="molecule type" value="Genomic_DNA"/>
</dbReference>
<evidence type="ECO:0000259" key="4">
    <source>
        <dbReference type="Pfam" id="PF10531"/>
    </source>
</evidence>
<dbReference type="InterPro" id="IPR049712">
    <property type="entry name" value="Poly_export"/>
</dbReference>
<feature type="domain" description="Soluble ligand binding" evidence="4">
    <location>
        <begin position="798"/>
        <end position="833"/>
    </location>
</feature>
<dbReference type="Pfam" id="PF10531">
    <property type="entry name" value="SLBB"/>
    <property type="match status" value="6"/>
</dbReference>
<feature type="domain" description="Soluble ligand binding" evidence="4">
    <location>
        <begin position="294"/>
        <end position="347"/>
    </location>
</feature>
<evidence type="ECO:0000256" key="1">
    <source>
        <dbReference type="ARBA" id="ARBA00022729"/>
    </source>
</evidence>
<name>A0ABV1RJW0_9ALTE</name>
<feature type="domain" description="Polysaccharide export protein N-terminal" evidence="3">
    <location>
        <begin position="129"/>
        <end position="201"/>
    </location>
</feature>
<reference evidence="5 6" key="1">
    <citation type="submission" date="2024-06" db="EMBL/GenBank/DDBJ databases">
        <authorList>
            <person name="Chen R.Y."/>
        </authorList>
    </citation>
    <scope>NUCLEOTIDE SEQUENCE [LARGE SCALE GENOMIC DNA]</scope>
    <source>
        <strain evidence="5 6">D2</strain>
    </source>
</reference>
<dbReference type="InterPro" id="IPR019554">
    <property type="entry name" value="Soluble_ligand-bd"/>
</dbReference>
<dbReference type="Proteomes" id="UP001467690">
    <property type="component" value="Unassembled WGS sequence"/>
</dbReference>
<proteinExistence type="predicted"/>
<dbReference type="RefSeq" id="WP_350402519.1">
    <property type="nucleotide sequence ID" value="NZ_JBELOE010000255.1"/>
</dbReference>
<feature type="domain" description="Soluble ligand binding" evidence="4">
    <location>
        <begin position="211"/>
        <end position="259"/>
    </location>
</feature>
<keyword evidence="1 2" id="KW-0732">Signal</keyword>
<accession>A0ABV1RJW0</accession>
<feature type="domain" description="Soluble ligand binding" evidence="4">
    <location>
        <begin position="707"/>
        <end position="753"/>
    </location>
</feature>
<comment type="caution">
    <text evidence="5">The sequence shown here is derived from an EMBL/GenBank/DDBJ whole genome shotgun (WGS) entry which is preliminary data.</text>
</comment>
<evidence type="ECO:0000256" key="2">
    <source>
        <dbReference type="SAM" id="SignalP"/>
    </source>
</evidence>
<protein>
    <submittedName>
        <fullName evidence="5">SLBB domain-containing protein</fullName>
    </submittedName>
</protein>
<evidence type="ECO:0000313" key="5">
    <source>
        <dbReference type="EMBL" id="MER2493234.1"/>
    </source>
</evidence>
<evidence type="ECO:0000259" key="3">
    <source>
        <dbReference type="Pfam" id="PF02563"/>
    </source>
</evidence>
<dbReference type="Gene3D" id="3.10.560.10">
    <property type="entry name" value="Outer membrane lipoprotein wza domain like"/>
    <property type="match status" value="8"/>
</dbReference>
<feature type="chain" id="PRO_5046435822" evidence="2">
    <location>
        <begin position="21"/>
        <end position="1028"/>
    </location>
</feature>
<gene>
    <name evidence="5" type="ORF">ABS311_15230</name>
</gene>
<dbReference type="InterPro" id="IPR003715">
    <property type="entry name" value="Poly_export_N"/>
</dbReference>
<dbReference type="PANTHER" id="PTHR33619">
    <property type="entry name" value="POLYSACCHARIDE EXPORT PROTEIN GFCE-RELATED"/>
    <property type="match status" value="1"/>
</dbReference>
<evidence type="ECO:0000313" key="6">
    <source>
        <dbReference type="Proteomes" id="UP001467690"/>
    </source>
</evidence>
<feature type="domain" description="Soluble ligand binding" evidence="4">
    <location>
        <begin position="599"/>
        <end position="627"/>
    </location>
</feature>
<dbReference type="Pfam" id="PF02563">
    <property type="entry name" value="Poly_export"/>
    <property type="match status" value="1"/>
</dbReference>
<sequence length="1028" mass="113651">MKRVLLLLLTSILFSHQAQAVAPSQEQIAQFKQLPKAQQEALAKQYGIDLSEINQTTTSKKIDNPKVVTSRSVDDAVVTEVDKGLASGTGLTSDGDAKQKGKSARVLKPFGYELFAGSPSTFAPATDVPVPHEYVLGPGDTVKIQLFGKEFKSYEVTIDRNGTFMMPETGPLQVVGMSFSEFKNFINEQISQKVIGAKANITMGALRSIRIFVLGEAYKPGAYTVSSLSSITHALFVSGGVTEVGSLRNIQLKRKGKVITTFDLYDLLLKGNTANDTNLLPGDVVFIPPVGTTVGVDGEVKRPAIYELKNSVNAGEVIELAGGYLPTAYPKASKIERIGKQGERTVVDVDLTQKSGKQQALSNGDIVRVYSILDSRENVVSIEGHTHRPGAFAWKKGMRVSDLINDVRDLKSEPDLVYSLIIREEQPLRTITALQFSIGQVLANPSSEHNIKLQPRDKIYVFGANQARQLDGVLARLRSQSRATQPPKIVSISGNVEFAGNYPLTTSMTVNDLIKAAYDYRMDTDLQFALLQRRSRNPKRTWFEKVDLTNPAEKQTKLREEDKLFVFSTSEQRSGQIGLLSNSLIELQQQARNGEPAEIVQVVGNVKYPAYFPLHRNMTVNDLLLAAHDIKLETDQDYMLLKRRNYALNRFEFEALSMRNQEDLKFQLRPEDKLYVFSINQSRTALIGDLVAQIRQQTNKENQVLLVNISGEVRFPGTYPLSNNMTLQDLIQAAGGYTEASYLNEIGISRFTTNLVDSSDFILETIDLTTTNTSEYHLAPRDNVLVKKIPEWRDHETVTLMGEFKFPGVYTINKGETLASLVKRAGGFSENAFLGASIFTRSYLKTQEQKMLDEAERKLRRELVATQINSGEAGKSETILSLLEQLEAAQATGRMIIEKEQLLVQEESVELRNGDVLIVPRINQAVSVIGEVYAPTAQIHNSSWDMEDYIAAAGGYNQLAESSDAYIIKANGRVVSNIGWFGGSSKVEPGDTIVVPTNVDPIPAIEIWKDITSIIYQSTVALAAVAAL</sequence>